<name>A0A1W6JIZ0_9CAUD</name>
<keyword evidence="1" id="KW-0472">Membrane</keyword>
<dbReference type="EMBL" id="KY554768">
    <property type="protein sequence ID" value="ARM66178.1"/>
    <property type="molecule type" value="Genomic_DNA"/>
</dbReference>
<accession>A0A1W6JIZ0</accession>
<keyword evidence="3" id="KW-1185">Reference proteome</keyword>
<keyword evidence="1" id="KW-0812">Transmembrane</keyword>
<protein>
    <submittedName>
        <fullName evidence="2">Uncharacterized protein</fullName>
    </submittedName>
</protein>
<feature type="transmembrane region" description="Helical" evidence="1">
    <location>
        <begin position="9"/>
        <end position="29"/>
    </location>
</feature>
<feature type="transmembrane region" description="Helical" evidence="1">
    <location>
        <begin position="49"/>
        <end position="76"/>
    </location>
</feature>
<evidence type="ECO:0000313" key="2">
    <source>
        <dbReference type="EMBL" id="ARM66178.1"/>
    </source>
</evidence>
<dbReference type="Proteomes" id="UP000221405">
    <property type="component" value="Segment"/>
</dbReference>
<proteinExistence type="predicted"/>
<gene>
    <name evidence="2" type="ORF">AM1_051</name>
</gene>
<keyword evidence="1" id="KW-1133">Transmembrane helix</keyword>
<evidence type="ECO:0000256" key="1">
    <source>
        <dbReference type="SAM" id="Phobius"/>
    </source>
</evidence>
<reference evidence="2 3" key="1">
    <citation type="journal article" date="2017" name="Viruses">
        <title>Phage Biodiversity in Artisanal Cheese Wheys Reflects the Complexity of the Fermentation Process.</title>
        <authorList>
            <person name="Mahony J."/>
            <person name="Moscarelli A."/>
            <person name="Kelleher P."/>
            <person name="Lugli G.A."/>
            <person name="Ventura M."/>
            <person name="Settanni L."/>
            <person name="van Sinderen D."/>
        </authorList>
    </citation>
    <scope>NUCLEOTIDE SEQUENCE [LARGE SCALE GENOMIC DNA]</scope>
</reference>
<sequence length="84" mass="9547">MFKKRITRLIILIVSYLFLVGVSWIFPTIHMTNNIFKNIAILLVGQPILNMFIAGCIAMVSIFLALLAYAIIYAVVKWVMKGDK</sequence>
<organism evidence="2 3">
    <name type="scientific">Lactococcus phage AM1</name>
    <dbReference type="NCBI Taxonomy" id="1965467"/>
    <lineage>
        <taxon>Viruses</taxon>
        <taxon>Duplodnaviria</taxon>
        <taxon>Heunggongvirae</taxon>
        <taxon>Uroviricota</taxon>
        <taxon>Caudoviricetes</taxon>
        <taxon>Audreyjarvisvirus</taxon>
        <taxon>Audreyjarvisvirus AM1</taxon>
    </lineage>
</organism>
<evidence type="ECO:0000313" key="3">
    <source>
        <dbReference type="Proteomes" id="UP000221405"/>
    </source>
</evidence>